<organism evidence="1 2">
    <name type="scientific">Aliikangiella marina</name>
    <dbReference type="NCBI Taxonomy" id="1712262"/>
    <lineage>
        <taxon>Bacteria</taxon>
        <taxon>Pseudomonadati</taxon>
        <taxon>Pseudomonadota</taxon>
        <taxon>Gammaproteobacteria</taxon>
        <taxon>Oceanospirillales</taxon>
        <taxon>Pleioneaceae</taxon>
        <taxon>Aliikangiella</taxon>
    </lineage>
</organism>
<keyword evidence="2" id="KW-1185">Reference proteome</keyword>
<evidence type="ECO:0000313" key="1">
    <source>
        <dbReference type="EMBL" id="TQV75649.1"/>
    </source>
</evidence>
<protein>
    <submittedName>
        <fullName evidence="1">Phosphate ABC transporter substrate-binding protein</fullName>
    </submittedName>
</protein>
<accession>A0A545TEK7</accession>
<dbReference type="Gene3D" id="3.40.190.10">
    <property type="entry name" value="Periplasmic binding protein-like II"/>
    <property type="match status" value="1"/>
</dbReference>
<reference evidence="1 2" key="1">
    <citation type="submission" date="2019-06" db="EMBL/GenBank/DDBJ databases">
        <title>Draft genome of Aliikangiella marina GYP-15.</title>
        <authorList>
            <person name="Wang G."/>
        </authorList>
    </citation>
    <scope>NUCLEOTIDE SEQUENCE [LARGE SCALE GENOMIC DNA]</scope>
    <source>
        <strain evidence="1 2">GYP-15</strain>
    </source>
</reference>
<sequence>MLAATNVFAESVVIVNPMNDSKLDKETIAKMFLGKTKYFSNGDKVVAISPKEKGATKQAFNEVVLDKSSSQLNAYWSKIIFTGKGRPPKEYDSDDEVKQQVASNGNVIGIIDAKSVDNTVKVVLRF</sequence>
<evidence type="ECO:0000313" key="2">
    <source>
        <dbReference type="Proteomes" id="UP000317839"/>
    </source>
</evidence>
<name>A0A545TEK7_9GAMM</name>
<proteinExistence type="predicted"/>
<dbReference type="AlphaFoldDB" id="A0A545TEK7"/>
<dbReference type="SUPFAM" id="SSF53850">
    <property type="entry name" value="Periplasmic binding protein-like II"/>
    <property type="match status" value="1"/>
</dbReference>
<gene>
    <name evidence="1" type="ORF">FLL45_11140</name>
</gene>
<comment type="caution">
    <text evidence="1">The sequence shown here is derived from an EMBL/GenBank/DDBJ whole genome shotgun (WGS) entry which is preliminary data.</text>
</comment>
<dbReference type="Proteomes" id="UP000317839">
    <property type="component" value="Unassembled WGS sequence"/>
</dbReference>
<dbReference type="EMBL" id="VIKR01000002">
    <property type="protein sequence ID" value="TQV75649.1"/>
    <property type="molecule type" value="Genomic_DNA"/>
</dbReference>
<dbReference type="OrthoDB" id="5368544at2"/>